<evidence type="ECO:0000256" key="1">
    <source>
        <dbReference type="SAM" id="MobiDB-lite"/>
    </source>
</evidence>
<organism evidence="3 4">
    <name type="scientific">Microbacterium schleiferi</name>
    <dbReference type="NCBI Taxonomy" id="69362"/>
    <lineage>
        <taxon>Bacteria</taxon>
        <taxon>Bacillati</taxon>
        <taxon>Actinomycetota</taxon>
        <taxon>Actinomycetes</taxon>
        <taxon>Micrococcales</taxon>
        <taxon>Microbacteriaceae</taxon>
        <taxon>Microbacterium</taxon>
    </lineage>
</organism>
<evidence type="ECO:0000313" key="3">
    <source>
        <dbReference type="EMBL" id="MEF2255871.1"/>
    </source>
</evidence>
<keyword evidence="4" id="KW-1185">Reference proteome</keyword>
<dbReference type="EMBL" id="JAZHOV010000006">
    <property type="protein sequence ID" value="MEF2255871.1"/>
    <property type="molecule type" value="Genomic_DNA"/>
</dbReference>
<sequence length="441" mass="45130">MIGPGRQAGVLLTRRQLTSLAVVLVVAFLLFASFIPAAASQAEDDDAGGTSVSVEVTEDPTPTLSPPSPRPDLATLDVTGASLHFGDQQVAVGRNVAAHGVGLVFTRGGYRVEIWGRDGQGVSLPVDSNGNLIVDSGGSLFVKASGFQPGTPAAVYLYSTPTLLGQLTTDSAGSFSGSFAIPPGTSAGVHQVQVVGTVETNQPAVLTAGLLVYAAPGTPPSTVTQPVNTGGTSGSSSGGATVVQTPVTGDGDIDSEPGTLNLGIFSISALRAVAEPSLSLTGGAVNLSFTVRNNSASAFDADARFWLTSLFGQPIGAIDGIPVADLQPNEVRRVAARFESIGNWVFYRGYVTFTPPEVVDNTELQPVTREAGAFVPPPAALPVIGLVAFAALVIVVWLAVTGRLWFLLGWRRDEGDDDSEGNDGSASAPSSRELVVSGASS</sequence>
<feature type="region of interest" description="Disordered" evidence="1">
    <location>
        <begin position="222"/>
        <end position="242"/>
    </location>
</feature>
<accession>A0ABU7V860</accession>
<keyword evidence="2" id="KW-1133">Transmembrane helix</keyword>
<evidence type="ECO:0008006" key="5">
    <source>
        <dbReference type="Google" id="ProtNLM"/>
    </source>
</evidence>
<keyword evidence="2" id="KW-0472">Membrane</keyword>
<feature type="transmembrane region" description="Helical" evidence="2">
    <location>
        <begin position="379"/>
        <end position="400"/>
    </location>
</feature>
<evidence type="ECO:0000256" key="2">
    <source>
        <dbReference type="SAM" id="Phobius"/>
    </source>
</evidence>
<reference evidence="3 4" key="1">
    <citation type="submission" date="2024-01" db="EMBL/GenBank/DDBJ databases">
        <title>the genome sequence of strain Microbacterium schleiferi NBRC 15075.</title>
        <authorList>
            <person name="Ding Y."/>
            <person name="Zhang G."/>
        </authorList>
    </citation>
    <scope>NUCLEOTIDE SEQUENCE [LARGE SCALE GENOMIC DNA]</scope>
    <source>
        <strain evidence="3 4">NBRC 15075</strain>
    </source>
</reference>
<protein>
    <recommendedName>
        <fullName evidence="5">Carboxypeptidase regulatory-like domain-containing protein</fullName>
    </recommendedName>
</protein>
<dbReference type="RefSeq" id="WP_331792027.1">
    <property type="nucleotide sequence ID" value="NZ_BAAAUO010000001.1"/>
</dbReference>
<keyword evidence="2" id="KW-0812">Transmembrane</keyword>
<proteinExistence type="predicted"/>
<feature type="region of interest" description="Disordered" evidence="1">
    <location>
        <begin position="415"/>
        <end position="441"/>
    </location>
</feature>
<dbReference type="Proteomes" id="UP001351900">
    <property type="component" value="Unassembled WGS sequence"/>
</dbReference>
<gene>
    <name evidence="3" type="ORF">V2V91_12105</name>
</gene>
<name>A0ABU7V860_9MICO</name>
<evidence type="ECO:0000313" key="4">
    <source>
        <dbReference type="Proteomes" id="UP001351900"/>
    </source>
</evidence>
<feature type="region of interest" description="Disordered" evidence="1">
    <location>
        <begin position="43"/>
        <end position="71"/>
    </location>
</feature>
<comment type="caution">
    <text evidence="3">The sequence shown here is derived from an EMBL/GenBank/DDBJ whole genome shotgun (WGS) entry which is preliminary data.</text>
</comment>